<evidence type="ECO:0000313" key="1">
    <source>
        <dbReference type="EMBL" id="GAA0147935.1"/>
    </source>
</evidence>
<comment type="caution">
    <text evidence="1">The sequence shown here is derived from an EMBL/GenBank/DDBJ whole genome shotgun (WGS) entry which is preliminary data.</text>
</comment>
<gene>
    <name evidence="1" type="ORF">LIER_42974</name>
</gene>
<keyword evidence="2" id="KW-1185">Reference proteome</keyword>
<organism evidence="1 2">
    <name type="scientific">Lithospermum erythrorhizon</name>
    <name type="common">Purple gromwell</name>
    <name type="synonym">Lithospermum officinale var. erythrorhizon</name>
    <dbReference type="NCBI Taxonomy" id="34254"/>
    <lineage>
        <taxon>Eukaryota</taxon>
        <taxon>Viridiplantae</taxon>
        <taxon>Streptophyta</taxon>
        <taxon>Embryophyta</taxon>
        <taxon>Tracheophyta</taxon>
        <taxon>Spermatophyta</taxon>
        <taxon>Magnoliopsida</taxon>
        <taxon>eudicotyledons</taxon>
        <taxon>Gunneridae</taxon>
        <taxon>Pentapetalae</taxon>
        <taxon>asterids</taxon>
        <taxon>lamiids</taxon>
        <taxon>Boraginales</taxon>
        <taxon>Boraginaceae</taxon>
        <taxon>Boraginoideae</taxon>
        <taxon>Lithospermeae</taxon>
        <taxon>Lithospermum</taxon>
    </lineage>
</organism>
<dbReference type="Proteomes" id="UP001454036">
    <property type="component" value="Unassembled WGS sequence"/>
</dbReference>
<dbReference type="PANTHER" id="PTHR31509">
    <property type="entry name" value="BPS1-LIKE PROTEIN"/>
    <property type="match status" value="1"/>
</dbReference>
<name>A0AAV3PCC6_LITER</name>
<evidence type="ECO:0000313" key="2">
    <source>
        <dbReference type="Proteomes" id="UP001454036"/>
    </source>
</evidence>
<dbReference type="AlphaFoldDB" id="A0AAV3PCC6"/>
<dbReference type="EMBL" id="BAABME010032008">
    <property type="protein sequence ID" value="GAA0147935.1"/>
    <property type="molecule type" value="Genomic_DNA"/>
</dbReference>
<accession>A0AAV3PCC6</accession>
<protein>
    <submittedName>
        <fullName evidence="1">Uncharacterized protein</fullName>
    </submittedName>
</protein>
<reference evidence="1 2" key="1">
    <citation type="submission" date="2024-01" db="EMBL/GenBank/DDBJ databases">
        <title>The complete chloroplast genome sequence of Lithospermum erythrorhizon: insights into the phylogenetic relationship among Boraginaceae species and the maternal lineages of purple gromwells.</title>
        <authorList>
            <person name="Okada T."/>
            <person name="Watanabe K."/>
        </authorList>
    </citation>
    <scope>NUCLEOTIDE SEQUENCE [LARGE SCALE GENOMIC DNA]</scope>
</reference>
<sequence>MNQSTSVNGFYNFLTRSLDNLTNLFLSQNFMSMQFLQLALSSLQSFHSQLTILVQKLQLPVGEKWLDEYMDESSRLWEACHAIKIAVSSMENFYSSGINLASSLADHHIFNQQVSRQVVRAITGCQREIAALEEENKGLIETRLQTLALRLDENNMMIGSKFNGFNGFRGVLYAMRKVTSVILLILFSGLVYCWPNICFNNQENSGVDGDIVFGSGFMVSTARLHQRVEEGINHIGGQPGILVYEFQKAKTAINELKVELERAMGYEAEVNDIHGKIENLKNCFGMLRCGAETIVGQIDDFFDEIVEGRKKLLDMCTSDR</sequence>
<proteinExistence type="predicted"/>